<dbReference type="AlphaFoldDB" id="A0A0E9TF15"/>
<accession>A0A0E9TF15</accession>
<sequence length="26" mass="2983">MHLILLSTGHIVGLERFVLYLRESGQ</sequence>
<reference evidence="1" key="1">
    <citation type="submission" date="2014-11" db="EMBL/GenBank/DDBJ databases">
        <authorList>
            <person name="Amaro Gonzalez C."/>
        </authorList>
    </citation>
    <scope>NUCLEOTIDE SEQUENCE</scope>
</reference>
<protein>
    <submittedName>
        <fullName evidence="1">Uncharacterized protein</fullName>
    </submittedName>
</protein>
<organism evidence="1">
    <name type="scientific">Anguilla anguilla</name>
    <name type="common">European freshwater eel</name>
    <name type="synonym">Muraena anguilla</name>
    <dbReference type="NCBI Taxonomy" id="7936"/>
    <lineage>
        <taxon>Eukaryota</taxon>
        <taxon>Metazoa</taxon>
        <taxon>Chordata</taxon>
        <taxon>Craniata</taxon>
        <taxon>Vertebrata</taxon>
        <taxon>Euteleostomi</taxon>
        <taxon>Actinopterygii</taxon>
        <taxon>Neopterygii</taxon>
        <taxon>Teleostei</taxon>
        <taxon>Anguilliformes</taxon>
        <taxon>Anguillidae</taxon>
        <taxon>Anguilla</taxon>
    </lineage>
</organism>
<proteinExistence type="predicted"/>
<evidence type="ECO:0000313" key="1">
    <source>
        <dbReference type="EMBL" id="JAH52239.1"/>
    </source>
</evidence>
<dbReference type="EMBL" id="GBXM01056338">
    <property type="protein sequence ID" value="JAH52239.1"/>
    <property type="molecule type" value="Transcribed_RNA"/>
</dbReference>
<name>A0A0E9TF15_ANGAN</name>
<reference evidence="1" key="2">
    <citation type="journal article" date="2015" name="Fish Shellfish Immunol.">
        <title>Early steps in the European eel (Anguilla anguilla)-Vibrio vulnificus interaction in the gills: Role of the RtxA13 toxin.</title>
        <authorList>
            <person name="Callol A."/>
            <person name="Pajuelo D."/>
            <person name="Ebbesson L."/>
            <person name="Teles M."/>
            <person name="MacKenzie S."/>
            <person name="Amaro C."/>
        </authorList>
    </citation>
    <scope>NUCLEOTIDE SEQUENCE</scope>
</reference>